<evidence type="ECO:0000256" key="4">
    <source>
        <dbReference type="ARBA" id="ARBA00023125"/>
    </source>
</evidence>
<dbReference type="InterPro" id="IPR013324">
    <property type="entry name" value="RNA_pol_sigma_r3/r4-like"/>
</dbReference>
<evidence type="ECO:0000256" key="5">
    <source>
        <dbReference type="ARBA" id="ARBA00023163"/>
    </source>
</evidence>
<dbReference type="GO" id="GO:0003677">
    <property type="term" value="F:DNA binding"/>
    <property type="evidence" value="ECO:0007669"/>
    <property type="project" value="UniProtKB-KW"/>
</dbReference>
<evidence type="ECO:0000313" key="8">
    <source>
        <dbReference type="EMBL" id="CUP47904.1"/>
    </source>
</evidence>
<sequence>MMNQEKIQELVSRSQQDDKRAFALLVSEFQPLVFRLAFRLLCDEEEARDITQETFVKVWLSLKAYNQENRLSTWLYKITCNTCYDRLRSLRHSPLDNESAFSDSANIPSDDNIEISLSNKQLKELILRYTGELPPQQKLVFTLRDVEELEVAEVQIITGLSPEKIKSTLYLARKNIRNKMNQIDPAL</sequence>
<name>A0A174NH05_BACT4</name>
<dbReference type="InterPro" id="IPR039425">
    <property type="entry name" value="RNA_pol_sigma-70-like"/>
</dbReference>
<dbReference type="InterPro" id="IPR014284">
    <property type="entry name" value="RNA_pol_sigma-70_dom"/>
</dbReference>
<keyword evidence="5" id="KW-0804">Transcription</keyword>
<keyword evidence="3" id="KW-0731">Sigma factor</keyword>
<dbReference type="InterPro" id="IPR036388">
    <property type="entry name" value="WH-like_DNA-bd_sf"/>
</dbReference>
<reference evidence="8 9" key="1">
    <citation type="submission" date="2015-09" db="EMBL/GenBank/DDBJ databases">
        <authorList>
            <consortium name="Pathogen Informatics"/>
        </authorList>
    </citation>
    <scope>NUCLEOTIDE SEQUENCE [LARGE SCALE GENOMIC DNA]</scope>
    <source>
        <strain evidence="8 9">2789STDY5834945</strain>
    </source>
</reference>
<dbReference type="Proteomes" id="UP000095541">
    <property type="component" value="Unassembled WGS sequence"/>
</dbReference>
<dbReference type="InterPro" id="IPR007627">
    <property type="entry name" value="RNA_pol_sigma70_r2"/>
</dbReference>
<dbReference type="Pfam" id="PF04542">
    <property type="entry name" value="Sigma70_r2"/>
    <property type="match status" value="1"/>
</dbReference>
<dbReference type="PANTHER" id="PTHR43133">
    <property type="entry name" value="RNA POLYMERASE ECF-TYPE SIGMA FACTO"/>
    <property type="match status" value="1"/>
</dbReference>
<protein>
    <submittedName>
        <fullName evidence="8">RNA polymerase ECF-type sigma factor</fullName>
    </submittedName>
</protein>
<dbReference type="SUPFAM" id="SSF88659">
    <property type="entry name" value="Sigma3 and sigma4 domains of RNA polymerase sigma factors"/>
    <property type="match status" value="1"/>
</dbReference>
<gene>
    <name evidence="8" type="primary">rpoE_4</name>
    <name evidence="8" type="ORF">ERS852557_00725</name>
</gene>
<dbReference type="Pfam" id="PF08281">
    <property type="entry name" value="Sigma70_r4_2"/>
    <property type="match status" value="1"/>
</dbReference>
<dbReference type="Gene3D" id="1.10.1740.10">
    <property type="match status" value="1"/>
</dbReference>
<proteinExistence type="inferred from homology"/>
<accession>A0A174NH05</accession>
<dbReference type="GO" id="GO:0016987">
    <property type="term" value="F:sigma factor activity"/>
    <property type="evidence" value="ECO:0007669"/>
    <property type="project" value="UniProtKB-KW"/>
</dbReference>
<keyword evidence="2" id="KW-0805">Transcription regulation</keyword>
<dbReference type="EMBL" id="CZBI01000001">
    <property type="protein sequence ID" value="CUP47904.1"/>
    <property type="molecule type" value="Genomic_DNA"/>
</dbReference>
<evidence type="ECO:0000259" key="6">
    <source>
        <dbReference type="Pfam" id="PF04542"/>
    </source>
</evidence>
<dbReference type="GO" id="GO:0006352">
    <property type="term" value="P:DNA-templated transcription initiation"/>
    <property type="evidence" value="ECO:0007669"/>
    <property type="project" value="InterPro"/>
</dbReference>
<feature type="domain" description="RNA polymerase sigma factor 70 region 4 type 2" evidence="7">
    <location>
        <begin position="124"/>
        <end position="175"/>
    </location>
</feature>
<evidence type="ECO:0000313" key="9">
    <source>
        <dbReference type="Proteomes" id="UP000095541"/>
    </source>
</evidence>
<evidence type="ECO:0000256" key="1">
    <source>
        <dbReference type="ARBA" id="ARBA00010641"/>
    </source>
</evidence>
<comment type="similarity">
    <text evidence="1">Belongs to the sigma-70 factor family. ECF subfamily.</text>
</comment>
<evidence type="ECO:0000256" key="3">
    <source>
        <dbReference type="ARBA" id="ARBA00023082"/>
    </source>
</evidence>
<organism evidence="8 9">
    <name type="scientific">Bacteroides thetaiotaomicron</name>
    <dbReference type="NCBI Taxonomy" id="818"/>
    <lineage>
        <taxon>Bacteria</taxon>
        <taxon>Pseudomonadati</taxon>
        <taxon>Bacteroidota</taxon>
        <taxon>Bacteroidia</taxon>
        <taxon>Bacteroidales</taxon>
        <taxon>Bacteroidaceae</taxon>
        <taxon>Bacteroides</taxon>
    </lineage>
</organism>
<evidence type="ECO:0000259" key="7">
    <source>
        <dbReference type="Pfam" id="PF08281"/>
    </source>
</evidence>
<dbReference type="AlphaFoldDB" id="A0A174NH05"/>
<evidence type="ECO:0000256" key="2">
    <source>
        <dbReference type="ARBA" id="ARBA00023015"/>
    </source>
</evidence>
<dbReference type="RefSeq" id="WP_055217131.1">
    <property type="nucleotide sequence ID" value="NZ_CZBI01000001.1"/>
</dbReference>
<dbReference type="InterPro" id="IPR013249">
    <property type="entry name" value="RNA_pol_sigma70_r4_t2"/>
</dbReference>
<dbReference type="SUPFAM" id="SSF88946">
    <property type="entry name" value="Sigma2 domain of RNA polymerase sigma factors"/>
    <property type="match status" value="1"/>
</dbReference>
<dbReference type="Gene3D" id="1.10.10.10">
    <property type="entry name" value="Winged helix-like DNA-binding domain superfamily/Winged helix DNA-binding domain"/>
    <property type="match status" value="1"/>
</dbReference>
<dbReference type="InterPro" id="IPR013325">
    <property type="entry name" value="RNA_pol_sigma_r2"/>
</dbReference>
<feature type="domain" description="RNA polymerase sigma-70 region 2" evidence="6">
    <location>
        <begin position="25"/>
        <end position="91"/>
    </location>
</feature>
<keyword evidence="4" id="KW-0238">DNA-binding</keyword>
<dbReference type="PANTHER" id="PTHR43133:SF8">
    <property type="entry name" value="RNA POLYMERASE SIGMA FACTOR HI_1459-RELATED"/>
    <property type="match status" value="1"/>
</dbReference>
<dbReference type="NCBIfam" id="TIGR02937">
    <property type="entry name" value="sigma70-ECF"/>
    <property type="match status" value="1"/>
</dbReference>